<protein>
    <submittedName>
        <fullName evidence="1">Uncharacterized protein</fullName>
    </submittedName>
</protein>
<dbReference type="AlphaFoldDB" id="A0A933GL79"/>
<dbReference type="Proteomes" id="UP000772181">
    <property type="component" value="Unassembled WGS sequence"/>
</dbReference>
<gene>
    <name evidence="1" type="ORF">HY730_00465</name>
</gene>
<evidence type="ECO:0000313" key="2">
    <source>
        <dbReference type="Proteomes" id="UP000772181"/>
    </source>
</evidence>
<reference evidence="1" key="1">
    <citation type="submission" date="2020-07" db="EMBL/GenBank/DDBJ databases">
        <title>Huge and variable diversity of episymbiotic CPR bacteria and DPANN archaea in groundwater ecosystems.</title>
        <authorList>
            <person name="He C.Y."/>
            <person name="Keren R."/>
            <person name="Whittaker M."/>
            <person name="Farag I.F."/>
            <person name="Doudna J."/>
            <person name="Cate J.H.D."/>
            <person name="Banfield J.F."/>
        </authorList>
    </citation>
    <scope>NUCLEOTIDE SEQUENCE</scope>
    <source>
        <strain evidence="1">NC_groundwater_1482_Ag_S-0.65um_47_24</strain>
    </source>
</reference>
<sequence length="98" mass="11164">MDRSAHIHQLLERAVAALPVNDEDLIYKGIAAGVSERIIALKKVKLRLQGKYGTLEELEHRVKVGGVSPDDHSLYTDLLEWRAINYELVELLHIFETM</sequence>
<name>A0A933GL79_UNCTE</name>
<comment type="caution">
    <text evidence="1">The sequence shown here is derived from an EMBL/GenBank/DDBJ whole genome shotgun (WGS) entry which is preliminary data.</text>
</comment>
<evidence type="ECO:0000313" key="1">
    <source>
        <dbReference type="EMBL" id="MBI4594834.1"/>
    </source>
</evidence>
<proteinExistence type="predicted"/>
<dbReference type="EMBL" id="JACQWF010000020">
    <property type="protein sequence ID" value="MBI4594834.1"/>
    <property type="molecule type" value="Genomic_DNA"/>
</dbReference>
<accession>A0A933GL79</accession>
<organism evidence="1 2">
    <name type="scientific">Tectimicrobiota bacterium</name>
    <dbReference type="NCBI Taxonomy" id="2528274"/>
    <lineage>
        <taxon>Bacteria</taxon>
        <taxon>Pseudomonadati</taxon>
        <taxon>Nitrospinota/Tectimicrobiota group</taxon>
        <taxon>Candidatus Tectimicrobiota</taxon>
    </lineage>
</organism>